<comment type="caution">
    <text evidence="1">The sequence shown here is derived from an EMBL/GenBank/DDBJ whole genome shotgun (WGS) entry which is preliminary data.</text>
</comment>
<gene>
    <name evidence="1" type="ORF">DZ860_13020</name>
</gene>
<dbReference type="Pfam" id="PF11697">
    <property type="entry name" value="DUF3293"/>
    <property type="match status" value="1"/>
</dbReference>
<keyword evidence="2" id="KW-1185">Reference proteome</keyword>
<dbReference type="AlphaFoldDB" id="A0A3A6QPZ5"/>
<name>A0A3A6QPZ5_9VIBR</name>
<reference evidence="1 2" key="1">
    <citation type="submission" date="2018-08" db="EMBL/GenBank/DDBJ databases">
        <title>Vibrio isolated from the Eastern China Marginal Seas.</title>
        <authorList>
            <person name="Li Y."/>
        </authorList>
    </citation>
    <scope>NUCLEOTIDE SEQUENCE [LARGE SCALE GENOMIC DNA]</scope>
    <source>
        <strain evidence="1 2">BEI233</strain>
    </source>
</reference>
<dbReference type="EMBL" id="QVMU01000011">
    <property type="protein sequence ID" value="RJX70478.1"/>
    <property type="molecule type" value="Genomic_DNA"/>
</dbReference>
<dbReference type="Proteomes" id="UP000273252">
    <property type="component" value="Unassembled WGS sequence"/>
</dbReference>
<dbReference type="OrthoDB" id="5604578at2"/>
<dbReference type="InterPro" id="IPR021710">
    <property type="entry name" value="DUF3293"/>
</dbReference>
<accession>A0A3A6QPZ5</accession>
<sequence length="129" mass="15137">MMVDAQLWDSYCQPYFKFSEPFSYDGIAIITAENPASIRQRYGVNRIENQRLMSDLEPYDFVIVQVGNRTFSWVENSYAAKIDRSEAIALARKYRQNAIYYAVNKHLFLLSCLDDGIVKDLGEWDYRRV</sequence>
<evidence type="ECO:0000313" key="2">
    <source>
        <dbReference type="Proteomes" id="UP000273252"/>
    </source>
</evidence>
<proteinExistence type="predicted"/>
<evidence type="ECO:0000313" key="1">
    <source>
        <dbReference type="EMBL" id="RJX70478.1"/>
    </source>
</evidence>
<organism evidence="1 2">
    <name type="scientific">Vibrio sinensis</name>
    <dbReference type="NCBI Taxonomy" id="2302434"/>
    <lineage>
        <taxon>Bacteria</taxon>
        <taxon>Pseudomonadati</taxon>
        <taxon>Pseudomonadota</taxon>
        <taxon>Gammaproteobacteria</taxon>
        <taxon>Vibrionales</taxon>
        <taxon>Vibrionaceae</taxon>
        <taxon>Vibrio</taxon>
    </lineage>
</organism>
<protein>
    <submittedName>
        <fullName evidence="1">DUF3293 domain-containing protein</fullName>
    </submittedName>
</protein>
<dbReference type="RefSeq" id="WP_120031954.1">
    <property type="nucleotide sequence ID" value="NZ_QVMU01000011.1"/>
</dbReference>